<dbReference type="Proteomes" id="UP000636264">
    <property type="component" value="Unassembled WGS sequence"/>
</dbReference>
<sequence length="599" mass="65788">MITTRPEILGTFGVITTTHWLASASGMSILEKGGNAFDAAVASAFVLQVVEPHLVGPGGEVPIIFHSARTGKTQVLCGQGSAPAAATLERYKSEGLELIPGNGMLSTVIPGSFDAWMQLLRDYGSLPLADVLAPAIFYAEKGHPLLPRVSNTIAGLKDFFEREWPTSAAFFTPGGRVPAPREIFRNEALANTWKRIIRESESVKGNREAQIEKARDAFYRGFVAEEIDRFVRETEVMDESGSRHKGVITADDMAKWQATYEEPLTYDYHNYKVHKIGPWGQGPVFLQTLALLKGFDLAKMDPKGPEFIHTVTEAMKLAFADREYYYSDPKFVDVPIDVLLSDAYNDERRKLIGEKASLDLIPGVVPGYEAQVERMHEALSRLSRVSAPDAVNNEPTMADMRASARKGDTVHLDAIDAEGNMVAAMPSGGWFQSSPYIPSLGFMLNSRAQMFWLEDGLPATLAPGKRPRTTLTPSLAHKGGKPYLAFGTPGGDQQEQWQLLFFLRHAHHGLNLQEAIDMPMSHTAHFPGSFYPRERKPGNLAVEESFGKETLEALAARGHQLETAPAFTIGRMVAAAREENGLLKAGATSRLMQAYAIGR</sequence>
<evidence type="ECO:0000313" key="1">
    <source>
        <dbReference type="EMBL" id="GGA62933.1"/>
    </source>
</evidence>
<organism evidence="1 2">
    <name type="scientific">Nitratireductor aestuarii</name>
    <dbReference type="NCBI Taxonomy" id="1735103"/>
    <lineage>
        <taxon>Bacteria</taxon>
        <taxon>Pseudomonadati</taxon>
        <taxon>Pseudomonadota</taxon>
        <taxon>Alphaproteobacteria</taxon>
        <taxon>Hyphomicrobiales</taxon>
        <taxon>Phyllobacteriaceae</taxon>
        <taxon>Nitratireductor</taxon>
    </lineage>
</organism>
<dbReference type="Pfam" id="PF01019">
    <property type="entry name" value="G_glu_transpept"/>
    <property type="match status" value="1"/>
</dbReference>
<evidence type="ECO:0000313" key="2">
    <source>
        <dbReference type="Proteomes" id="UP000636264"/>
    </source>
</evidence>
<name>A0A916RNQ0_9HYPH</name>
<dbReference type="PANTHER" id="PTHR43881:SF1">
    <property type="entry name" value="GAMMA-GLUTAMYLTRANSPEPTIDASE (AFU_ORTHOLOGUE AFUA_4G13580)"/>
    <property type="match status" value="1"/>
</dbReference>
<accession>A0A916RNQ0</accession>
<dbReference type="InterPro" id="IPR052896">
    <property type="entry name" value="GGT-like_enzyme"/>
</dbReference>
<proteinExistence type="predicted"/>
<dbReference type="Gene3D" id="1.10.246.130">
    <property type="match status" value="1"/>
</dbReference>
<dbReference type="SUPFAM" id="SSF56235">
    <property type="entry name" value="N-terminal nucleophile aminohydrolases (Ntn hydrolases)"/>
    <property type="match status" value="1"/>
</dbReference>
<reference evidence="1" key="1">
    <citation type="journal article" date="2014" name="Int. J. Syst. Evol. Microbiol.">
        <title>Complete genome sequence of Corynebacterium casei LMG S-19264T (=DSM 44701T), isolated from a smear-ripened cheese.</title>
        <authorList>
            <consortium name="US DOE Joint Genome Institute (JGI-PGF)"/>
            <person name="Walter F."/>
            <person name="Albersmeier A."/>
            <person name="Kalinowski J."/>
            <person name="Ruckert C."/>
        </authorList>
    </citation>
    <scope>NUCLEOTIDE SEQUENCE</scope>
    <source>
        <strain evidence="1">CGMCC 1.15320</strain>
    </source>
</reference>
<dbReference type="InterPro" id="IPR043137">
    <property type="entry name" value="GGT_ssub_C"/>
</dbReference>
<dbReference type="InterPro" id="IPR043138">
    <property type="entry name" value="GGT_lsub"/>
</dbReference>
<reference evidence="1" key="2">
    <citation type="submission" date="2020-09" db="EMBL/GenBank/DDBJ databases">
        <authorList>
            <person name="Sun Q."/>
            <person name="Zhou Y."/>
        </authorList>
    </citation>
    <scope>NUCLEOTIDE SEQUENCE</scope>
    <source>
        <strain evidence="1">CGMCC 1.15320</strain>
    </source>
</reference>
<dbReference type="Gene3D" id="3.60.20.40">
    <property type="match status" value="1"/>
</dbReference>
<dbReference type="AlphaFoldDB" id="A0A916RNQ0"/>
<dbReference type="RefSeq" id="WP_188720483.1">
    <property type="nucleotide sequence ID" value="NZ_BMIF01000004.1"/>
</dbReference>
<protein>
    <submittedName>
        <fullName evidence="1">Gamma-glutamyltranspeptidase</fullName>
    </submittedName>
</protein>
<dbReference type="InterPro" id="IPR029055">
    <property type="entry name" value="Ntn_hydrolases_N"/>
</dbReference>
<comment type="caution">
    <text evidence="1">The sequence shown here is derived from an EMBL/GenBank/DDBJ whole genome shotgun (WGS) entry which is preliminary data.</text>
</comment>
<dbReference type="PRINTS" id="PR01210">
    <property type="entry name" value="GGTRANSPTASE"/>
</dbReference>
<dbReference type="PANTHER" id="PTHR43881">
    <property type="entry name" value="GAMMA-GLUTAMYLTRANSPEPTIDASE (AFU_ORTHOLOGUE AFUA_4G13580)"/>
    <property type="match status" value="1"/>
</dbReference>
<dbReference type="EMBL" id="BMIF01000004">
    <property type="protein sequence ID" value="GGA62933.1"/>
    <property type="molecule type" value="Genomic_DNA"/>
</dbReference>
<gene>
    <name evidence="1" type="primary">ggt</name>
    <name evidence="1" type="ORF">GCM10011385_15900</name>
</gene>
<keyword evidence="2" id="KW-1185">Reference proteome</keyword>